<evidence type="ECO:0000256" key="8">
    <source>
        <dbReference type="PIRNR" id="PIRNR006256"/>
    </source>
</evidence>
<dbReference type="NCBIfam" id="TIGR00143">
    <property type="entry name" value="hypF"/>
    <property type="match status" value="1"/>
</dbReference>
<comment type="function">
    <text evidence="8">Involved in the maturation of [NiFe] hydrogenases. Along with HypE, it catalyzes the synthesis of the CN ligands of the active site iron of [NiFe]-hydrogenases. HypF functions as a carbamoyl transferase using carbamoylphosphate as a substrate and transferring the carboxamido moiety in an ATP-dependent reaction to the thiolate of the C-terminal cysteine of HypE yielding a protein-S-carboxamide.</text>
</comment>
<dbReference type="EC" id="6.2.-.-" evidence="8"/>
<dbReference type="SUPFAM" id="SSF54975">
    <property type="entry name" value="Acylphosphatase/BLUF domain-like"/>
    <property type="match status" value="1"/>
</dbReference>
<accession>A0A918XX32</accession>
<dbReference type="Gene3D" id="3.30.110.120">
    <property type="match status" value="1"/>
</dbReference>
<dbReference type="PIRSF" id="PIRSF006256">
    <property type="entry name" value="CMPcnvr_hdrg_mat"/>
    <property type="match status" value="1"/>
</dbReference>
<dbReference type="Gene3D" id="3.30.420.40">
    <property type="match status" value="1"/>
</dbReference>
<dbReference type="PANTHER" id="PTHR42959:SF1">
    <property type="entry name" value="CARBAMOYLTRANSFERASE HYPF"/>
    <property type="match status" value="1"/>
</dbReference>
<keyword evidence="9" id="KW-0378">Hydrolase</keyword>
<feature type="active site" evidence="9">
    <location>
        <position position="50"/>
    </location>
</feature>
<evidence type="ECO:0000256" key="5">
    <source>
        <dbReference type="ARBA" id="ARBA00022771"/>
    </source>
</evidence>
<dbReference type="SUPFAM" id="SSF55821">
    <property type="entry name" value="YrdC/RibB"/>
    <property type="match status" value="1"/>
</dbReference>
<dbReference type="SUPFAM" id="SSF53067">
    <property type="entry name" value="Actin-like ATPase domain"/>
    <property type="match status" value="1"/>
</dbReference>
<gene>
    <name evidence="12" type="primary">hypF</name>
    <name evidence="12" type="ORF">GCM10017083_46430</name>
</gene>
<dbReference type="InterPro" id="IPR041440">
    <property type="entry name" value="HypF_C"/>
</dbReference>
<evidence type="ECO:0000256" key="1">
    <source>
        <dbReference type="ARBA" id="ARBA00004711"/>
    </source>
</evidence>
<dbReference type="InterPro" id="IPR001792">
    <property type="entry name" value="Acylphosphatase-like_dom"/>
</dbReference>
<dbReference type="InterPro" id="IPR017945">
    <property type="entry name" value="DHBP_synth_RibB-like_a/b_dom"/>
</dbReference>
<dbReference type="GO" id="GO:0016743">
    <property type="term" value="F:carboxyl- or carbamoyltransferase activity"/>
    <property type="evidence" value="ECO:0007669"/>
    <property type="project" value="UniProtKB-UniRule"/>
</dbReference>
<dbReference type="InterPro" id="IPR055128">
    <property type="entry name" value="HypF_C_2"/>
</dbReference>
<keyword evidence="4" id="KW-0479">Metal-binding</keyword>
<dbReference type="Proteomes" id="UP000630353">
    <property type="component" value="Unassembled WGS sequence"/>
</dbReference>
<keyword evidence="6" id="KW-0862">Zinc</keyword>
<dbReference type="InterPro" id="IPR011125">
    <property type="entry name" value="Znf_HypF"/>
</dbReference>
<dbReference type="InterPro" id="IPR051060">
    <property type="entry name" value="Carbamoyltrans_HypF-like"/>
</dbReference>
<dbReference type="PROSITE" id="PS00150">
    <property type="entry name" value="ACYLPHOSPHATASE_1"/>
    <property type="match status" value="1"/>
</dbReference>
<dbReference type="Gene3D" id="3.90.870.50">
    <property type="match status" value="1"/>
</dbReference>
<dbReference type="InterPro" id="IPR036046">
    <property type="entry name" value="Acylphosphatase-like_dom_sf"/>
</dbReference>
<dbReference type="InterPro" id="IPR017968">
    <property type="entry name" value="Acylphosphatase_CS"/>
</dbReference>
<dbReference type="Pfam" id="PF22521">
    <property type="entry name" value="HypF_C_2"/>
    <property type="match status" value="1"/>
</dbReference>
<evidence type="ECO:0000256" key="4">
    <source>
        <dbReference type="ARBA" id="ARBA00022723"/>
    </source>
</evidence>
<proteinExistence type="inferred from homology"/>
<dbReference type="RefSeq" id="WP_189994173.1">
    <property type="nucleotide sequence ID" value="NZ_BMZS01000012.1"/>
</dbReference>
<evidence type="ECO:0000256" key="6">
    <source>
        <dbReference type="ARBA" id="ARBA00022833"/>
    </source>
</evidence>
<dbReference type="GO" id="GO:0008270">
    <property type="term" value="F:zinc ion binding"/>
    <property type="evidence" value="ECO:0007669"/>
    <property type="project" value="UniProtKB-KW"/>
</dbReference>
<evidence type="ECO:0000256" key="9">
    <source>
        <dbReference type="PROSITE-ProRule" id="PRU00520"/>
    </source>
</evidence>
<reference evidence="12" key="1">
    <citation type="journal article" date="2014" name="Int. J. Syst. Evol. Microbiol.">
        <title>Complete genome sequence of Corynebacterium casei LMG S-19264T (=DSM 44701T), isolated from a smear-ripened cheese.</title>
        <authorList>
            <consortium name="US DOE Joint Genome Institute (JGI-PGF)"/>
            <person name="Walter F."/>
            <person name="Albersmeier A."/>
            <person name="Kalinowski J."/>
            <person name="Ruckert C."/>
        </authorList>
    </citation>
    <scope>NUCLEOTIDE SEQUENCE</scope>
    <source>
        <strain evidence="12">KCTC 42651</strain>
    </source>
</reference>
<comment type="similarity">
    <text evidence="2 8">Belongs to the carbamoyltransferase HypF family.</text>
</comment>
<dbReference type="AlphaFoldDB" id="A0A918XX32"/>
<name>A0A918XX32_9PROT</name>
<organism evidence="12 13">
    <name type="scientific">Thalassobaculum fulvum</name>
    <dbReference type="NCBI Taxonomy" id="1633335"/>
    <lineage>
        <taxon>Bacteria</taxon>
        <taxon>Pseudomonadati</taxon>
        <taxon>Pseudomonadota</taxon>
        <taxon>Alphaproteobacteria</taxon>
        <taxon>Rhodospirillales</taxon>
        <taxon>Thalassobaculaceae</taxon>
        <taxon>Thalassobaculum</taxon>
    </lineage>
</organism>
<comment type="caution">
    <text evidence="12">The sequence shown here is derived from an EMBL/GenBank/DDBJ whole genome shotgun (WGS) entry which is preliminary data.</text>
</comment>
<dbReference type="Gene3D" id="3.30.420.360">
    <property type="match status" value="1"/>
</dbReference>
<comment type="catalytic activity">
    <reaction evidence="7 8">
        <text>C-terminal L-cysteinyl-[HypE protein] + carbamoyl phosphate + ATP + H2O = C-terminal S-carboxamide-L-cysteinyl-[HypE protein] + AMP + phosphate + diphosphate + H(+)</text>
        <dbReference type="Rhea" id="RHEA:55636"/>
        <dbReference type="Rhea" id="RHEA-COMP:14247"/>
        <dbReference type="Rhea" id="RHEA-COMP:14392"/>
        <dbReference type="ChEBI" id="CHEBI:15377"/>
        <dbReference type="ChEBI" id="CHEBI:15378"/>
        <dbReference type="ChEBI" id="CHEBI:30616"/>
        <dbReference type="ChEBI" id="CHEBI:33019"/>
        <dbReference type="ChEBI" id="CHEBI:43474"/>
        <dbReference type="ChEBI" id="CHEBI:58228"/>
        <dbReference type="ChEBI" id="CHEBI:76913"/>
        <dbReference type="ChEBI" id="CHEBI:139126"/>
        <dbReference type="ChEBI" id="CHEBI:456215"/>
    </reaction>
</comment>
<keyword evidence="13" id="KW-1185">Reference proteome</keyword>
<evidence type="ECO:0000259" key="10">
    <source>
        <dbReference type="PROSITE" id="PS51160"/>
    </source>
</evidence>
<feature type="domain" description="YrdC-like" evidence="11">
    <location>
        <begin position="214"/>
        <end position="399"/>
    </location>
</feature>
<feature type="active site" evidence="9">
    <location>
        <position position="32"/>
    </location>
</feature>
<dbReference type="PROSITE" id="PS51160">
    <property type="entry name" value="ACYLPHOSPHATASE_3"/>
    <property type="match status" value="1"/>
</dbReference>
<feature type="domain" description="Acylphosphatase-like" evidence="10">
    <location>
        <begin position="17"/>
        <end position="103"/>
    </location>
</feature>
<evidence type="ECO:0000256" key="7">
    <source>
        <dbReference type="ARBA" id="ARBA00048220"/>
    </source>
</evidence>
<dbReference type="Pfam" id="PF07503">
    <property type="entry name" value="zf-HYPF"/>
    <property type="match status" value="2"/>
</dbReference>
<dbReference type="Pfam" id="PF01300">
    <property type="entry name" value="Sua5_yciO_yrdC"/>
    <property type="match status" value="1"/>
</dbReference>
<dbReference type="EMBL" id="BMZS01000012">
    <property type="protein sequence ID" value="GHD60492.1"/>
    <property type="molecule type" value="Genomic_DNA"/>
</dbReference>
<evidence type="ECO:0000313" key="12">
    <source>
        <dbReference type="EMBL" id="GHD60492.1"/>
    </source>
</evidence>
<dbReference type="InterPro" id="IPR006070">
    <property type="entry name" value="Sua5-like_dom"/>
</dbReference>
<dbReference type="Pfam" id="PF17788">
    <property type="entry name" value="HypF_C"/>
    <property type="match status" value="1"/>
</dbReference>
<dbReference type="GO" id="GO:0051604">
    <property type="term" value="P:protein maturation"/>
    <property type="evidence" value="ECO:0007669"/>
    <property type="project" value="TreeGrafter"/>
</dbReference>
<keyword evidence="3" id="KW-0436">Ligase</keyword>
<dbReference type="GO" id="GO:0003998">
    <property type="term" value="F:acylphosphatase activity"/>
    <property type="evidence" value="ECO:0007669"/>
    <property type="project" value="UniProtKB-EC"/>
</dbReference>
<comment type="pathway">
    <text evidence="1 8">Protein modification; [NiFe] hydrogenase maturation.</text>
</comment>
<dbReference type="GO" id="GO:0003725">
    <property type="term" value="F:double-stranded RNA binding"/>
    <property type="evidence" value="ECO:0007669"/>
    <property type="project" value="InterPro"/>
</dbReference>
<evidence type="ECO:0000256" key="2">
    <source>
        <dbReference type="ARBA" id="ARBA00008097"/>
    </source>
</evidence>
<dbReference type="GO" id="GO:0016874">
    <property type="term" value="F:ligase activity"/>
    <property type="evidence" value="ECO:0007669"/>
    <property type="project" value="UniProtKB-UniRule"/>
</dbReference>
<dbReference type="InterPro" id="IPR004421">
    <property type="entry name" value="Carbamoyltransferase_HypF"/>
</dbReference>
<evidence type="ECO:0000259" key="11">
    <source>
        <dbReference type="PROSITE" id="PS51163"/>
    </source>
</evidence>
<dbReference type="PANTHER" id="PTHR42959">
    <property type="entry name" value="CARBAMOYLTRANSFERASE"/>
    <property type="match status" value="1"/>
</dbReference>
<dbReference type="PROSITE" id="PS51163">
    <property type="entry name" value="YRDC"/>
    <property type="match status" value="1"/>
</dbReference>
<reference evidence="12" key="2">
    <citation type="submission" date="2020-09" db="EMBL/GenBank/DDBJ databases">
        <authorList>
            <person name="Sun Q."/>
            <person name="Kim S."/>
        </authorList>
    </citation>
    <scope>NUCLEOTIDE SEQUENCE</scope>
    <source>
        <strain evidence="12">KCTC 42651</strain>
    </source>
</reference>
<keyword evidence="5" id="KW-0863">Zinc-finger</keyword>
<protein>
    <recommendedName>
        <fullName evidence="8">Carbamoyltransferase HypF</fullName>
        <ecNumber evidence="8">6.2.-.-</ecNumber>
    </recommendedName>
</protein>
<sequence length="771" mass="82145">MPAAGPLGQARPGERRRLRMVVRGAVQGVGFRPFVHRTANALGLAGWVRNTAAGVAIEAEGPADRLSVLVDTVLHRSPAPASIDGVDLDETEPVGGSGFAIRDSETGGAHVARVLPDLATCNDCLRELFDPADRRHRYPFVNCTRCGPRYSIVEAVPYDRSRTSMHRFAMCPACQREYDDPADRRFHAEPNACPGCGPRLDLWSPDGTSLARDDDALQAAAAAIRAGKIVAVKGIGGFHLLVDARDEAAVRRLRAAKARPSKPFAMMFPTLATVREACRPEVEEERLLGDPARPIVLIRRAAQSGLARSVAPDNPRLGALLPYAPLHHLLMHDLGFPVVATSGNRGDEPIATDEHDALRRLAGIAELFLVHDRPIVRPVDDSVVQVMCGRPQVLRRARGLAPNPVVHGGLPDGILAFGAHLKATVALTVGGNLVASQHLGDLETGPARDAYRQALDDVARLHEARPRLAVRDAHPDYASSRAAEEAGVPVVAVQHHVAHVAACMAEHGLAPPVLGVAWDGTGYGPDGTVWGGEFIRITEAGWQRVAHLRPFRLPGGEAAAREPRRSALGLLAEVYGRGAFGMTRLAAVAAFAPAEREVLRNALARGLNAPWTTSAGRLFDGFAALCGLVQRASYEGEAASALEWAAEGSRTGRSYDMPVVERGTAPLVVDWGPAVVAALADRADGMPPAAVSEALHNGLARAIVAVAVRLEAQRIVLTGGCFQNRCLTEATVAGLRTANRQVFWHGRVPPNDGGIAVGQAAWAAWRPRKEA</sequence>
<comment type="catalytic activity">
    <reaction evidence="9">
        <text>an acyl phosphate + H2O = a carboxylate + phosphate + H(+)</text>
        <dbReference type="Rhea" id="RHEA:14965"/>
        <dbReference type="ChEBI" id="CHEBI:15377"/>
        <dbReference type="ChEBI" id="CHEBI:15378"/>
        <dbReference type="ChEBI" id="CHEBI:29067"/>
        <dbReference type="ChEBI" id="CHEBI:43474"/>
        <dbReference type="ChEBI" id="CHEBI:59918"/>
        <dbReference type="EC" id="3.6.1.7"/>
    </reaction>
</comment>
<evidence type="ECO:0000313" key="13">
    <source>
        <dbReference type="Proteomes" id="UP000630353"/>
    </source>
</evidence>
<dbReference type="InterPro" id="IPR043129">
    <property type="entry name" value="ATPase_NBD"/>
</dbReference>
<evidence type="ECO:0000256" key="3">
    <source>
        <dbReference type="ARBA" id="ARBA00022598"/>
    </source>
</evidence>
<dbReference type="Pfam" id="PF00708">
    <property type="entry name" value="Acylphosphatase"/>
    <property type="match status" value="1"/>
</dbReference>